<dbReference type="Proteomes" id="UP000799770">
    <property type="component" value="Unassembled WGS sequence"/>
</dbReference>
<keyword evidence="4" id="KW-0539">Nucleus</keyword>
<evidence type="ECO:0000256" key="5">
    <source>
        <dbReference type="ARBA" id="ARBA00038007"/>
    </source>
</evidence>
<feature type="compositionally biased region" description="Low complexity" evidence="8">
    <location>
        <begin position="292"/>
        <end position="303"/>
    </location>
</feature>
<dbReference type="PANTHER" id="PTHR23149:SF31">
    <property type="entry name" value="PROTEIN PXR1"/>
    <property type="match status" value="1"/>
</dbReference>
<comment type="function">
    <text evidence="7">Involved in rRNA-processing at A0, A1 and A2 sites and negatively regulates telomerase.</text>
</comment>
<feature type="compositionally biased region" description="Acidic residues" evidence="8">
    <location>
        <begin position="304"/>
        <end position="314"/>
    </location>
</feature>
<organism evidence="10 11">
    <name type="scientific">Lophiotrema nucula</name>
    <dbReference type="NCBI Taxonomy" id="690887"/>
    <lineage>
        <taxon>Eukaryota</taxon>
        <taxon>Fungi</taxon>
        <taxon>Dikarya</taxon>
        <taxon>Ascomycota</taxon>
        <taxon>Pezizomycotina</taxon>
        <taxon>Dothideomycetes</taxon>
        <taxon>Pleosporomycetidae</taxon>
        <taxon>Pleosporales</taxon>
        <taxon>Lophiotremataceae</taxon>
        <taxon>Lophiotrema</taxon>
    </lineage>
</organism>
<feature type="region of interest" description="Disordered" evidence="8">
    <location>
        <begin position="176"/>
        <end position="343"/>
    </location>
</feature>
<dbReference type="InterPro" id="IPR000467">
    <property type="entry name" value="G_patch_dom"/>
</dbReference>
<evidence type="ECO:0000259" key="9">
    <source>
        <dbReference type="PROSITE" id="PS50174"/>
    </source>
</evidence>
<comment type="similarity">
    <text evidence="5">Belongs to the PINX1 family.</text>
</comment>
<protein>
    <recommendedName>
        <fullName evidence="6">PinX1-related protein 1</fullName>
    </recommendedName>
</protein>
<evidence type="ECO:0000313" key="10">
    <source>
        <dbReference type="EMBL" id="KAF2112420.1"/>
    </source>
</evidence>
<sequence length="371" mass="40509">MGLAAPKNRSKISNDPQNTTWSTNTTRFGHRLLTSQGWSPGTSLGAKNANHAAHYTAASHSHVRVFLKEDNLGLGAKLGSERPENFGLAGLESVLGRLNGREAEVKVKEEERKEVQRRGWVSARYGGMNFVSGGFLVGGDIVSKKELKDEDIKIEVKKEEGSDGERKVLEIEEKKTKKRKRVKLEDPEIKTEDVSEEEPKLKRKKKSMDLRAAAVLQDAIAIEASSSTTPKSKKDKKSKKTSSTDPSPTSPAPASDTPLSDKAKRKAEKRARKEEKKLKKALKKAAKEAAKSKSTPDTPADSSSSDEDENEETESPAGSSIPTTGTSTPITAAGLTFGAGGRHAVRQRYIRQKKMASMDPQALKEIFMIKT</sequence>
<dbReference type="OrthoDB" id="29523at2759"/>
<dbReference type="InterPro" id="IPR050656">
    <property type="entry name" value="PINX1"/>
</dbReference>
<reference evidence="10" key="1">
    <citation type="journal article" date="2020" name="Stud. Mycol.">
        <title>101 Dothideomycetes genomes: a test case for predicting lifestyles and emergence of pathogens.</title>
        <authorList>
            <person name="Haridas S."/>
            <person name="Albert R."/>
            <person name="Binder M."/>
            <person name="Bloem J."/>
            <person name="Labutti K."/>
            <person name="Salamov A."/>
            <person name="Andreopoulos B."/>
            <person name="Baker S."/>
            <person name="Barry K."/>
            <person name="Bills G."/>
            <person name="Bluhm B."/>
            <person name="Cannon C."/>
            <person name="Castanera R."/>
            <person name="Culley D."/>
            <person name="Daum C."/>
            <person name="Ezra D."/>
            <person name="Gonzalez J."/>
            <person name="Henrissat B."/>
            <person name="Kuo A."/>
            <person name="Liang C."/>
            <person name="Lipzen A."/>
            <person name="Lutzoni F."/>
            <person name="Magnuson J."/>
            <person name="Mondo S."/>
            <person name="Nolan M."/>
            <person name="Ohm R."/>
            <person name="Pangilinan J."/>
            <person name="Park H.-J."/>
            <person name="Ramirez L."/>
            <person name="Alfaro M."/>
            <person name="Sun H."/>
            <person name="Tritt A."/>
            <person name="Yoshinaga Y."/>
            <person name="Zwiers L.-H."/>
            <person name="Turgeon B."/>
            <person name="Goodwin S."/>
            <person name="Spatafora J."/>
            <person name="Crous P."/>
            <person name="Grigoriev I."/>
        </authorList>
    </citation>
    <scope>NUCLEOTIDE SEQUENCE</scope>
    <source>
        <strain evidence="10">CBS 627.86</strain>
    </source>
</reference>
<gene>
    <name evidence="10" type="ORF">BDV96DRAFT_525199</name>
</gene>
<evidence type="ECO:0000256" key="3">
    <source>
        <dbReference type="ARBA" id="ARBA00022552"/>
    </source>
</evidence>
<comment type="subcellular location">
    <subcellularLocation>
        <location evidence="1">Nucleus</location>
        <location evidence="1">Nucleolus</location>
    </subcellularLocation>
</comment>
<feature type="domain" description="G-patch" evidence="9">
    <location>
        <begin position="25"/>
        <end position="79"/>
    </location>
</feature>
<name>A0A6A5YZ74_9PLEO</name>
<feature type="compositionally biased region" description="Low complexity" evidence="8">
    <location>
        <begin position="315"/>
        <end position="334"/>
    </location>
</feature>
<dbReference type="GO" id="GO:0005730">
    <property type="term" value="C:nucleolus"/>
    <property type="evidence" value="ECO:0007669"/>
    <property type="project" value="UniProtKB-SubCell"/>
</dbReference>
<dbReference type="AlphaFoldDB" id="A0A6A5YZ74"/>
<keyword evidence="11" id="KW-1185">Reference proteome</keyword>
<evidence type="ECO:0000256" key="4">
    <source>
        <dbReference type="ARBA" id="ARBA00023242"/>
    </source>
</evidence>
<evidence type="ECO:0000256" key="8">
    <source>
        <dbReference type="SAM" id="MobiDB-lite"/>
    </source>
</evidence>
<evidence type="ECO:0000256" key="6">
    <source>
        <dbReference type="ARBA" id="ARBA00041961"/>
    </source>
</evidence>
<feature type="region of interest" description="Disordered" evidence="8">
    <location>
        <begin position="1"/>
        <end position="24"/>
    </location>
</feature>
<evidence type="ECO:0000256" key="7">
    <source>
        <dbReference type="ARBA" id="ARBA00043878"/>
    </source>
</evidence>
<accession>A0A6A5YZ74</accession>
<dbReference type="GO" id="GO:0006364">
    <property type="term" value="P:rRNA processing"/>
    <property type="evidence" value="ECO:0007669"/>
    <property type="project" value="UniProtKB-KW"/>
</dbReference>
<dbReference type="GO" id="GO:0003676">
    <property type="term" value="F:nucleic acid binding"/>
    <property type="evidence" value="ECO:0007669"/>
    <property type="project" value="InterPro"/>
</dbReference>
<dbReference type="EMBL" id="ML977331">
    <property type="protein sequence ID" value="KAF2112420.1"/>
    <property type="molecule type" value="Genomic_DNA"/>
</dbReference>
<evidence type="ECO:0000313" key="11">
    <source>
        <dbReference type="Proteomes" id="UP000799770"/>
    </source>
</evidence>
<feature type="compositionally biased region" description="Basic and acidic residues" evidence="8">
    <location>
        <begin position="183"/>
        <end position="200"/>
    </location>
</feature>
<dbReference type="PANTHER" id="PTHR23149">
    <property type="entry name" value="G PATCH DOMAIN CONTAINING PROTEIN"/>
    <property type="match status" value="1"/>
</dbReference>
<proteinExistence type="inferred from homology"/>
<feature type="compositionally biased region" description="Polar residues" evidence="8">
    <location>
        <begin position="11"/>
        <end position="24"/>
    </location>
</feature>
<feature type="compositionally biased region" description="Low complexity" evidence="8">
    <location>
        <begin position="241"/>
        <end position="258"/>
    </location>
</feature>
<feature type="compositionally biased region" description="Basic residues" evidence="8">
    <location>
        <begin position="231"/>
        <end position="240"/>
    </location>
</feature>
<evidence type="ECO:0000256" key="2">
    <source>
        <dbReference type="ARBA" id="ARBA00022517"/>
    </source>
</evidence>
<keyword evidence="2" id="KW-0690">Ribosome biogenesis</keyword>
<dbReference type="PROSITE" id="PS50174">
    <property type="entry name" value="G_PATCH"/>
    <property type="match status" value="1"/>
</dbReference>
<keyword evidence="3" id="KW-0698">rRNA processing</keyword>
<evidence type="ECO:0000256" key="1">
    <source>
        <dbReference type="ARBA" id="ARBA00004604"/>
    </source>
</evidence>